<reference evidence="1 2" key="1">
    <citation type="submission" date="2024-06" db="EMBL/GenBank/DDBJ databases">
        <title>The Natural Products Discovery Center: Release of the First 8490 Sequenced Strains for Exploring Actinobacteria Biosynthetic Diversity.</title>
        <authorList>
            <person name="Kalkreuter E."/>
            <person name="Kautsar S.A."/>
            <person name="Yang D."/>
            <person name="Bader C.D."/>
            <person name="Teijaro C.N."/>
            <person name="Fluegel L."/>
            <person name="Davis C.M."/>
            <person name="Simpson J.R."/>
            <person name="Lauterbach L."/>
            <person name="Steele A.D."/>
            <person name="Gui C."/>
            <person name="Meng S."/>
            <person name="Li G."/>
            <person name="Viehrig K."/>
            <person name="Ye F."/>
            <person name="Su P."/>
            <person name="Kiefer A.F."/>
            <person name="Nichols A."/>
            <person name="Cepeda A.J."/>
            <person name="Yan W."/>
            <person name="Fan B."/>
            <person name="Jiang Y."/>
            <person name="Adhikari A."/>
            <person name="Zheng C.-J."/>
            <person name="Schuster L."/>
            <person name="Cowan T.M."/>
            <person name="Smanski M.J."/>
            <person name="Chevrette M.G."/>
            <person name="De Carvalho L.P.S."/>
            <person name="Shen B."/>
        </authorList>
    </citation>
    <scope>NUCLEOTIDE SEQUENCE [LARGE SCALE GENOMIC DNA]</scope>
    <source>
        <strain evidence="1 2">NPDC019434</strain>
    </source>
</reference>
<dbReference type="Proteomes" id="UP001550535">
    <property type="component" value="Unassembled WGS sequence"/>
</dbReference>
<organism evidence="1 2">
    <name type="scientific">Nocardia niwae</name>
    <dbReference type="NCBI Taxonomy" id="626084"/>
    <lineage>
        <taxon>Bacteria</taxon>
        <taxon>Bacillati</taxon>
        <taxon>Actinomycetota</taxon>
        <taxon>Actinomycetes</taxon>
        <taxon>Mycobacteriales</taxon>
        <taxon>Nocardiaceae</taxon>
        <taxon>Nocardia</taxon>
    </lineage>
</organism>
<evidence type="ECO:0000313" key="2">
    <source>
        <dbReference type="Proteomes" id="UP001550535"/>
    </source>
</evidence>
<name>A0ABV2X5J2_9NOCA</name>
<comment type="caution">
    <text evidence="1">The sequence shown here is derived from an EMBL/GenBank/DDBJ whole genome shotgun (WGS) entry which is preliminary data.</text>
</comment>
<dbReference type="EMBL" id="JBEYBR010000007">
    <property type="protein sequence ID" value="MEU2121119.1"/>
    <property type="molecule type" value="Genomic_DNA"/>
</dbReference>
<keyword evidence="2" id="KW-1185">Reference proteome</keyword>
<evidence type="ECO:0000313" key="1">
    <source>
        <dbReference type="EMBL" id="MEU2121119.1"/>
    </source>
</evidence>
<dbReference type="RefSeq" id="WP_063024756.1">
    <property type="nucleotide sequence ID" value="NZ_JBEYBM010000035.1"/>
</dbReference>
<accession>A0ABV2X5J2</accession>
<proteinExistence type="predicted"/>
<sequence length="112" mass="12288">MTKAEQDLEVEQYPMSVASEATERASIGWYKLHNDSDSPVAAVVANGRDGARLRVIVIPPGDTSGQFDDGSHVFFLWASWASEVYECATGTVWAHFHGDLRGNQVNNVSSFQ</sequence>
<gene>
    <name evidence="1" type="ORF">ABZ507_04735</name>
</gene>
<protein>
    <submittedName>
        <fullName evidence="1">Uncharacterized protein</fullName>
    </submittedName>
</protein>